<dbReference type="Proteomes" id="UP000886998">
    <property type="component" value="Unassembled WGS sequence"/>
</dbReference>
<evidence type="ECO:0000313" key="2">
    <source>
        <dbReference type="EMBL" id="GFY46629.1"/>
    </source>
</evidence>
<gene>
    <name evidence="2" type="ORF">TNIN_281471</name>
</gene>
<keyword evidence="3" id="KW-1185">Reference proteome</keyword>
<accession>A0A8X6X4B3</accession>
<evidence type="ECO:0000256" key="1">
    <source>
        <dbReference type="SAM" id="MobiDB-lite"/>
    </source>
</evidence>
<protein>
    <submittedName>
        <fullName evidence="2">Uncharacterized protein</fullName>
    </submittedName>
</protein>
<organism evidence="2 3">
    <name type="scientific">Trichonephila inaurata madagascariensis</name>
    <dbReference type="NCBI Taxonomy" id="2747483"/>
    <lineage>
        <taxon>Eukaryota</taxon>
        <taxon>Metazoa</taxon>
        <taxon>Ecdysozoa</taxon>
        <taxon>Arthropoda</taxon>
        <taxon>Chelicerata</taxon>
        <taxon>Arachnida</taxon>
        <taxon>Araneae</taxon>
        <taxon>Araneomorphae</taxon>
        <taxon>Entelegynae</taxon>
        <taxon>Araneoidea</taxon>
        <taxon>Nephilidae</taxon>
        <taxon>Trichonephila</taxon>
        <taxon>Trichonephila inaurata</taxon>
    </lineage>
</organism>
<proteinExistence type="predicted"/>
<name>A0A8X6X4B3_9ARAC</name>
<feature type="compositionally biased region" description="Basic and acidic residues" evidence="1">
    <location>
        <begin position="1"/>
        <end position="11"/>
    </location>
</feature>
<feature type="region of interest" description="Disordered" evidence="1">
    <location>
        <begin position="1"/>
        <end position="28"/>
    </location>
</feature>
<sequence>MEASSDRDVVNRRTFYSSPAKEQENHCEQSGVVETPADCLFVLKQENHWEQSGVVETPADCFICPERREKLKDKDEVMKHDCTEKNVKSLEQSGVVETPADCFICPERREKLKDKDEVMKHDCTEKNV</sequence>
<dbReference type="EMBL" id="BMAV01005521">
    <property type="protein sequence ID" value="GFY46629.1"/>
    <property type="molecule type" value="Genomic_DNA"/>
</dbReference>
<evidence type="ECO:0000313" key="3">
    <source>
        <dbReference type="Proteomes" id="UP000886998"/>
    </source>
</evidence>
<comment type="caution">
    <text evidence="2">The sequence shown here is derived from an EMBL/GenBank/DDBJ whole genome shotgun (WGS) entry which is preliminary data.</text>
</comment>
<dbReference type="AlphaFoldDB" id="A0A8X6X4B3"/>
<reference evidence="2" key="1">
    <citation type="submission" date="2020-08" db="EMBL/GenBank/DDBJ databases">
        <title>Multicomponent nature underlies the extraordinary mechanical properties of spider dragline silk.</title>
        <authorList>
            <person name="Kono N."/>
            <person name="Nakamura H."/>
            <person name="Mori M."/>
            <person name="Yoshida Y."/>
            <person name="Ohtoshi R."/>
            <person name="Malay A.D."/>
            <person name="Moran D.A.P."/>
            <person name="Tomita M."/>
            <person name="Numata K."/>
            <person name="Arakawa K."/>
        </authorList>
    </citation>
    <scope>NUCLEOTIDE SEQUENCE</scope>
</reference>
<dbReference type="OrthoDB" id="10530101at2759"/>